<protein>
    <recommendedName>
        <fullName evidence="2">F-box domain-containing protein</fullName>
    </recommendedName>
</protein>
<accession>A0A9P6M9Z2</accession>
<feature type="region of interest" description="Disordered" evidence="1">
    <location>
        <begin position="800"/>
        <end position="820"/>
    </location>
</feature>
<dbReference type="AlphaFoldDB" id="A0A9P6M9Z2"/>
<dbReference type="CDD" id="cd09917">
    <property type="entry name" value="F-box_SF"/>
    <property type="match status" value="1"/>
</dbReference>
<feature type="compositionally biased region" description="Basic and acidic residues" evidence="1">
    <location>
        <begin position="608"/>
        <end position="624"/>
    </location>
</feature>
<feature type="compositionally biased region" description="Low complexity" evidence="1">
    <location>
        <begin position="744"/>
        <end position="774"/>
    </location>
</feature>
<evidence type="ECO:0000313" key="3">
    <source>
        <dbReference type="EMBL" id="KAF9983578.1"/>
    </source>
</evidence>
<dbReference type="OrthoDB" id="2375664at2759"/>
<dbReference type="GO" id="GO:0031146">
    <property type="term" value="P:SCF-dependent proteasomal ubiquitin-dependent protein catabolic process"/>
    <property type="evidence" value="ECO:0007669"/>
    <property type="project" value="TreeGrafter"/>
</dbReference>
<proteinExistence type="predicted"/>
<gene>
    <name evidence="3" type="ORF">BGZ65_001642</name>
</gene>
<dbReference type="SUPFAM" id="SSF81383">
    <property type="entry name" value="F-box domain"/>
    <property type="match status" value="1"/>
</dbReference>
<comment type="caution">
    <text evidence="3">The sequence shown here is derived from an EMBL/GenBank/DDBJ whole genome shotgun (WGS) entry which is preliminary data.</text>
</comment>
<feature type="compositionally biased region" description="Acidic residues" evidence="1">
    <location>
        <begin position="801"/>
        <end position="820"/>
    </location>
</feature>
<reference evidence="3" key="1">
    <citation type="journal article" date="2020" name="Fungal Divers.">
        <title>Resolving the Mortierellaceae phylogeny through synthesis of multi-gene phylogenetics and phylogenomics.</title>
        <authorList>
            <person name="Vandepol N."/>
            <person name="Liber J."/>
            <person name="Desiro A."/>
            <person name="Na H."/>
            <person name="Kennedy M."/>
            <person name="Barry K."/>
            <person name="Grigoriev I.V."/>
            <person name="Miller A.N."/>
            <person name="O'Donnell K."/>
            <person name="Stajich J.E."/>
            <person name="Bonito G."/>
        </authorList>
    </citation>
    <scope>NUCLEOTIDE SEQUENCE</scope>
    <source>
        <strain evidence="3">MES-2147</strain>
    </source>
</reference>
<evidence type="ECO:0000256" key="1">
    <source>
        <dbReference type="SAM" id="MobiDB-lite"/>
    </source>
</evidence>
<dbReference type="EMBL" id="JAAAHW010003465">
    <property type="protein sequence ID" value="KAF9983578.1"/>
    <property type="molecule type" value="Genomic_DNA"/>
</dbReference>
<feature type="domain" description="F-box" evidence="2">
    <location>
        <begin position="28"/>
        <end position="66"/>
    </location>
</feature>
<feature type="region of interest" description="Disordered" evidence="1">
    <location>
        <begin position="743"/>
        <end position="774"/>
    </location>
</feature>
<organism evidence="3 4">
    <name type="scientific">Modicella reniformis</name>
    <dbReference type="NCBI Taxonomy" id="1440133"/>
    <lineage>
        <taxon>Eukaryota</taxon>
        <taxon>Fungi</taxon>
        <taxon>Fungi incertae sedis</taxon>
        <taxon>Mucoromycota</taxon>
        <taxon>Mortierellomycotina</taxon>
        <taxon>Mortierellomycetes</taxon>
        <taxon>Mortierellales</taxon>
        <taxon>Mortierellaceae</taxon>
        <taxon>Modicella</taxon>
    </lineage>
</organism>
<evidence type="ECO:0000313" key="4">
    <source>
        <dbReference type="Proteomes" id="UP000749646"/>
    </source>
</evidence>
<dbReference type="InterPro" id="IPR001810">
    <property type="entry name" value="F-box_dom"/>
</dbReference>
<dbReference type="InterPro" id="IPR032675">
    <property type="entry name" value="LRR_dom_sf"/>
</dbReference>
<feature type="region of interest" description="Disordered" evidence="1">
    <location>
        <begin position="585"/>
        <end position="638"/>
    </location>
</feature>
<dbReference type="Gene3D" id="3.80.10.10">
    <property type="entry name" value="Ribonuclease Inhibitor"/>
    <property type="match status" value="1"/>
</dbReference>
<evidence type="ECO:0000259" key="2">
    <source>
        <dbReference type="Pfam" id="PF12937"/>
    </source>
</evidence>
<dbReference type="PANTHER" id="PTHR13318">
    <property type="entry name" value="PARTNER OF PAIRED, ISOFORM B-RELATED"/>
    <property type="match status" value="1"/>
</dbReference>
<dbReference type="GO" id="GO:0019005">
    <property type="term" value="C:SCF ubiquitin ligase complex"/>
    <property type="evidence" value="ECO:0007669"/>
    <property type="project" value="TreeGrafter"/>
</dbReference>
<sequence length="879" mass="100724">MADTNKTRVKSLRRTKGSSSKTIAMSLPEILSKILSFLDRRSLQACFLVSHTWHACSKPIAWQKYSITSIDFMNLLIRLDENKDGSNKNNNNNNKSTANAFFSNCCHIRSLTLHDGRGWLEIPTIYLLKVTQHSIEAFPGFAHRAAPAARLSNLVQLTIRTSKDKGIWQLRDNNLKLYGLVGGVLSQNPGVRDFTWATDCAILGQEFVDLVLKRTTRQLKKLSIAGDVGRQEMGILKYLITVNEKRERQRQRQQQQQQQHGRRLITAPGLIFSQELNGSVKAMTVNRNDSSHHDIDIDDDEEGNDGCSELEELVLEDPYHSFYFNSSSGLELSWLRDIPGVLPIRALTLLNYETDRYYEEPDPGEEALGFQFPNDSLLTLLSKCPNLERLRVTFEASDQTPRDTSTNGFIKDLAADPHYIPEPSSSGLIREQPYFVAEMYKSCPKLREIEFGMNYQLTDYNWIRMMNKYGPQLESLSIWGNVVDFNQTAFTEAIGQPVIPHTTRENYCHFRRLTRLNINGMRHLSEWASLALKHLPELKEFRARDVPLDGSLLIMKEEDGWICKGLEVLEIFILVPKQQLPPVESCNVDDDWRRPDNGSGSGMNNERITTKRQRENAEDTEGPRKKAKRRRKKKQTLESSMYNKQVQIEVCEMIGRLTKLRELRIEGKKDFMFGEAKWGCLELTLETGLDRLAPLQQNLEKLNVSTLQEKLNGRDELKWIARTWVHYQNRRWMRFHVLGARPLSSSSSTTTTTTTTTPTTTTTTTSTLSATSATSSAMSSAQKWKWGKSKKKKSIIRILREEDDDNEDDNEDYEDDEDEEDFFPCPKFNELIGISMHRHREILLCPLAEDNDEVIEILLFTATATTDGSGEMILNTWQK</sequence>
<name>A0A9P6M9Z2_9FUNG</name>
<feature type="compositionally biased region" description="Basic residues" evidence="1">
    <location>
        <begin position="625"/>
        <end position="634"/>
    </location>
</feature>
<dbReference type="PANTHER" id="PTHR13318:SF95">
    <property type="entry name" value="F-BOX PROTEIN YLR352W"/>
    <property type="match status" value="1"/>
</dbReference>
<keyword evidence="4" id="KW-1185">Reference proteome</keyword>
<dbReference type="Proteomes" id="UP000749646">
    <property type="component" value="Unassembled WGS sequence"/>
</dbReference>
<dbReference type="Gene3D" id="1.20.1280.50">
    <property type="match status" value="1"/>
</dbReference>
<dbReference type="InterPro" id="IPR036047">
    <property type="entry name" value="F-box-like_dom_sf"/>
</dbReference>
<dbReference type="SUPFAM" id="SSF52047">
    <property type="entry name" value="RNI-like"/>
    <property type="match status" value="1"/>
</dbReference>
<dbReference type="Pfam" id="PF12937">
    <property type="entry name" value="F-box-like"/>
    <property type="match status" value="1"/>
</dbReference>